<dbReference type="SUPFAM" id="SSF56436">
    <property type="entry name" value="C-type lectin-like"/>
    <property type="match status" value="1"/>
</dbReference>
<dbReference type="CDD" id="cd00190">
    <property type="entry name" value="Tryp_SPc"/>
    <property type="match status" value="1"/>
</dbReference>
<reference evidence="8" key="1">
    <citation type="journal article" date="2023" name="G3 (Bethesda)">
        <title>A reference genome for the long-term kleptoplast-retaining sea slug Elysia crispata morphotype clarki.</title>
        <authorList>
            <person name="Eastman K.E."/>
            <person name="Pendleton A.L."/>
            <person name="Shaikh M.A."/>
            <person name="Suttiyut T."/>
            <person name="Ogas R."/>
            <person name="Tomko P."/>
            <person name="Gavelis G."/>
            <person name="Widhalm J.R."/>
            <person name="Wisecaver J.H."/>
        </authorList>
    </citation>
    <scope>NUCLEOTIDE SEQUENCE</scope>
    <source>
        <strain evidence="8">ECLA1</strain>
    </source>
</reference>
<dbReference type="SMART" id="SM00034">
    <property type="entry name" value="CLECT"/>
    <property type="match status" value="1"/>
</dbReference>
<evidence type="ECO:0000256" key="5">
    <source>
        <dbReference type="ARBA" id="ARBA00024195"/>
    </source>
</evidence>
<feature type="chain" id="PRO_5042297380" description="Peptidase S1 domain-containing protein" evidence="6">
    <location>
        <begin position="26"/>
        <end position="544"/>
    </location>
</feature>
<dbReference type="GO" id="GO:0004252">
    <property type="term" value="F:serine-type endopeptidase activity"/>
    <property type="evidence" value="ECO:0007669"/>
    <property type="project" value="InterPro"/>
</dbReference>
<dbReference type="PANTHER" id="PTHR24264:SF54">
    <property type="entry name" value="PEPTIDASE S1 DOMAIN-CONTAINING PROTEIN"/>
    <property type="match status" value="1"/>
</dbReference>
<keyword evidence="3" id="KW-0720">Serine protease</keyword>
<protein>
    <recommendedName>
        <fullName evidence="7">Peptidase S1 domain-containing protein</fullName>
    </recommendedName>
</protein>
<dbReference type="SUPFAM" id="SSF50494">
    <property type="entry name" value="Trypsin-like serine proteases"/>
    <property type="match status" value="1"/>
</dbReference>
<dbReference type="Pfam" id="PF00089">
    <property type="entry name" value="Trypsin"/>
    <property type="match status" value="1"/>
</dbReference>
<dbReference type="PROSITE" id="PS50240">
    <property type="entry name" value="TRYPSIN_DOM"/>
    <property type="match status" value="1"/>
</dbReference>
<feature type="domain" description="Peptidase S1" evidence="7">
    <location>
        <begin position="249"/>
        <end position="529"/>
    </location>
</feature>
<proteinExistence type="inferred from homology"/>
<sequence length="544" mass="61569">MTEFNHRFILTWLLAGAVTVIFCLAEDETGETASGGFAYNCPEGWVFGFHKCYKPHTAAEDASIKKIRLAAVACASENATLVQVRSEGERVFLSDLLLKGYPDVHTWHIGGKMRKKKWYWITMVEPKGKRRGRRRKTTGKKGRRYIAKAVPISETFWYRGGPSSSDAPPEPHPLGLKRYLTLSNRYSARNRKRVTAHALYWKAGWGVSRSGMNFVCQKDAKLEINRGTCGRTQYQHPHTQRAGKIFQKIFNGNSAPYGKHPWLVGVKTVMEGFNGEKLRKMKQSDGAQDAPRSRDELLCAATIINEYWLLSVAHCFWNSSKEDLIIVAGDHNLNHKDAGEDIYEIEEIIRHENFRRGTPWNSTREMATYDIALLKIKQREGRGIVFNRYVQPICLPTPDMPFSEGQKCWIAGWGKTEKTQFPHEVHDGLISLTSNKMCDEMQTPHQTHNRTLCAGDFPPLSSYNSPCQGDSGGPLVCEQQGSQTFVGVTLYGRNCQLYLFGVPDFLIPGSPSVFTRVQTFLPWIEKTMKQHSASNSFFAPPPRP</sequence>
<dbReference type="InterPro" id="IPR001314">
    <property type="entry name" value="Peptidase_S1A"/>
</dbReference>
<dbReference type="InterPro" id="IPR016186">
    <property type="entry name" value="C-type_lectin-like/link_sf"/>
</dbReference>
<dbReference type="GO" id="GO:0006508">
    <property type="term" value="P:proteolysis"/>
    <property type="evidence" value="ECO:0007669"/>
    <property type="project" value="UniProtKB-KW"/>
</dbReference>
<keyword evidence="2" id="KW-0378">Hydrolase</keyword>
<dbReference type="AlphaFoldDB" id="A0AAE1D0X3"/>
<evidence type="ECO:0000256" key="3">
    <source>
        <dbReference type="ARBA" id="ARBA00022825"/>
    </source>
</evidence>
<dbReference type="PRINTS" id="PR00722">
    <property type="entry name" value="CHYMOTRYPSIN"/>
</dbReference>
<feature type="signal peptide" evidence="6">
    <location>
        <begin position="1"/>
        <end position="25"/>
    </location>
</feature>
<dbReference type="Proteomes" id="UP001283361">
    <property type="component" value="Unassembled WGS sequence"/>
</dbReference>
<keyword evidence="6" id="KW-0732">Signal</keyword>
<dbReference type="InterPro" id="IPR001254">
    <property type="entry name" value="Trypsin_dom"/>
</dbReference>
<dbReference type="EMBL" id="JAWDGP010005965">
    <property type="protein sequence ID" value="KAK3749023.1"/>
    <property type="molecule type" value="Genomic_DNA"/>
</dbReference>
<evidence type="ECO:0000256" key="1">
    <source>
        <dbReference type="ARBA" id="ARBA00022670"/>
    </source>
</evidence>
<evidence type="ECO:0000256" key="2">
    <source>
        <dbReference type="ARBA" id="ARBA00022801"/>
    </source>
</evidence>
<accession>A0AAE1D0X3</accession>
<dbReference type="InterPro" id="IPR009003">
    <property type="entry name" value="Peptidase_S1_PA"/>
</dbReference>
<evidence type="ECO:0000256" key="6">
    <source>
        <dbReference type="SAM" id="SignalP"/>
    </source>
</evidence>
<dbReference type="Gene3D" id="2.40.10.10">
    <property type="entry name" value="Trypsin-like serine proteases"/>
    <property type="match status" value="1"/>
</dbReference>
<comment type="caution">
    <text evidence="8">The sequence shown here is derived from an EMBL/GenBank/DDBJ whole genome shotgun (WGS) entry which is preliminary data.</text>
</comment>
<name>A0AAE1D0X3_9GAST</name>
<dbReference type="InterPro" id="IPR016187">
    <property type="entry name" value="CTDL_fold"/>
</dbReference>
<evidence type="ECO:0000259" key="7">
    <source>
        <dbReference type="PROSITE" id="PS50240"/>
    </source>
</evidence>
<gene>
    <name evidence="8" type="ORF">RRG08_056930</name>
</gene>
<comment type="similarity">
    <text evidence="5">Belongs to the peptidase S1 family. CLIP subfamily.</text>
</comment>
<dbReference type="FunFam" id="2.40.10.10:FF:000002">
    <property type="entry name" value="Transmembrane protease serine"/>
    <property type="match status" value="1"/>
</dbReference>
<dbReference type="CDD" id="cd00037">
    <property type="entry name" value="CLECT"/>
    <property type="match status" value="1"/>
</dbReference>
<keyword evidence="1" id="KW-0645">Protease</keyword>
<keyword evidence="4" id="KW-1015">Disulfide bond</keyword>
<evidence type="ECO:0000313" key="9">
    <source>
        <dbReference type="Proteomes" id="UP001283361"/>
    </source>
</evidence>
<dbReference type="InterPro" id="IPR050127">
    <property type="entry name" value="Serine_Proteases_S1"/>
</dbReference>
<dbReference type="SMART" id="SM00020">
    <property type="entry name" value="Tryp_SPc"/>
    <property type="match status" value="1"/>
</dbReference>
<dbReference type="GO" id="GO:0005615">
    <property type="term" value="C:extracellular space"/>
    <property type="evidence" value="ECO:0007669"/>
    <property type="project" value="TreeGrafter"/>
</dbReference>
<evidence type="ECO:0000313" key="8">
    <source>
        <dbReference type="EMBL" id="KAK3749023.1"/>
    </source>
</evidence>
<evidence type="ECO:0000256" key="4">
    <source>
        <dbReference type="ARBA" id="ARBA00023157"/>
    </source>
</evidence>
<dbReference type="InterPro" id="IPR001304">
    <property type="entry name" value="C-type_lectin-like"/>
</dbReference>
<dbReference type="PANTHER" id="PTHR24264">
    <property type="entry name" value="TRYPSIN-RELATED"/>
    <property type="match status" value="1"/>
</dbReference>
<dbReference type="InterPro" id="IPR043504">
    <property type="entry name" value="Peptidase_S1_PA_chymotrypsin"/>
</dbReference>
<organism evidence="8 9">
    <name type="scientific">Elysia crispata</name>
    <name type="common">lettuce slug</name>
    <dbReference type="NCBI Taxonomy" id="231223"/>
    <lineage>
        <taxon>Eukaryota</taxon>
        <taxon>Metazoa</taxon>
        <taxon>Spiralia</taxon>
        <taxon>Lophotrochozoa</taxon>
        <taxon>Mollusca</taxon>
        <taxon>Gastropoda</taxon>
        <taxon>Heterobranchia</taxon>
        <taxon>Euthyneura</taxon>
        <taxon>Panpulmonata</taxon>
        <taxon>Sacoglossa</taxon>
        <taxon>Placobranchoidea</taxon>
        <taxon>Plakobranchidae</taxon>
        <taxon>Elysia</taxon>
    </lineage>
</organism>
<dbReference type="PROSITE" id="PS00135">
    <property type="entry name" value="TRYPSIN_SER"/>
    <property type="match status" value="1"/>
</dbReference>
<dbReference type="Gene3D" id="3.10.100.10">
    <property type="entry name" value="Mannose-Binding Protein A, subunit A"/>
    <property type="match status" value="1"/>
</dbReference>
<keyword evidence="9" id="KW-1185">Reference proteome</keyword>
<dbReference type="InterPro" id="IPR033116">
    <property type="entry name" value="TRYPSIN_SER"/>
</dbReference>